<proteinExistence type="inferred from homology"/>
<evidence type="ECO:0000256" key="2">
    <source>
        <dbReference type="ARBA" id="ARBA00022801"/>
    </source>
</evidence>
<keyword evidence="6" id="KW-1185">Reference proteome</keyword>
<reference evidence="5 6" key="1">
    <citation type="journal article" date="2016" name="Mol. Biol. Evol.">
        <title>Comparative Genomics of Early-Diverging Mushroom-Forming Fungi Provides Insights into the Origins of Lignocellulose Decay Capabilities.</title>
        <authorList>
            <person name="Nagy L.G."/>
            <person name="Riley R."/>
            <person name="Tritt A."/>
            <person name="Adam C."/>
            <person name="Daum C."/>
            <person name="Floudas D."/>
            <person name="Sun H."/>
            <person name="Yadav J.S."/>
            <person name="Pangilinan J."/>
            <person name="Larsson K.H."/>
            <person name="Matsuura K."/>
            <person name="Barry K."/>
            <person name="Labutti K."/>
            <person name="Kuo R."/>
            <person name="Ohm R.A."/>
            <person name="Bhattacharya S.S."/>
            <person name="Shirouzu T."/>
            <person name="Yoshinaga Y."/>
            <person name="Martin F.M."/>
            <person name="Grigoriev I.V."/>
            <person name="Hibbett D.S."/>
        </authorList>
    </citation>
    <scope>NUCLEOTIDE SEQUENCE [LARGE SCALE GENOMIC DNA]</scope>
    <source>
        <strain evidence="5 6">CBS 109695</strain>
    </source>
</reference>
<gene>
    <name evidence="5" type="ORF">FIBSPDRAFT_793055</name>
</gene>
<dbReference type="OrthoDB" id="408631at2759"/>
<evidence type="ECO:0000256" key="3">
    <source>
        <dbReference type="RuleBase" id="RU361235"/>
    </source>
</evidence>
<dbReference type="Proteomes" id="UP000076532">
    <property type="component" value="Unassembled WGS sequence"/>
</dbReference>
<dbReference type="SUPFAM" id="SSF53474">
    <property type="entry name" value="alpha/beta-Hydrolases"/>
    <property type="match status" value="1"/>
</dbReference>
<evidence type="ECO:0000259" key="4">
    <source>
        <dbReference type="Pfam" id="PF00135"/>
    </source>
</evidence>
<dbReference type="PROSITE" id="PS00122">
    <property type="entry name" value="CARBOXYLESTERASE_B_1"/>
    <property type="match status" value="1"/>
</dbReference>
<dbReference type="InterPro" id="IPR019826">
    <property type="entry name" value="Carboxylesterase_B_AS"/>
</dbReference>
<feature type="domain" description="Carboxylesterase type B" evidence="4">
    <location>
        <begin position="30"/>
        <end position="509"/>
    </location>
</feature>
<dbReference type="Gene3D" id="3.40.50.1820">
    <property type="entry name" value="alpha/beta hydrolase"/>
    <property type="match status" value="1"/>
</dbReference>
<dbReference type="EMBL" id="KV417582">
    <property type="protein sequence ID" value="KZP17465.1"/>
    <property type="molecule type" value="Genomic_DNA"/>
</dbReference>
<evidence type="ECO:0000313" key="6">
    <source>
        <dbReference type="Proteomes" id="UP000076532"/>
    </source>
</evidence>
<evidence type="ECO:0000313" key="5">
    <source>
        <dbReference type="EMBL" id="KZP17465.1"/>
    </source>
</evidence>
<keyword evidence="3" id="KW-0732">Signal</keyword>
<feature type="chain" id="PRO_5007748807" description="Carboxylic ester hydrolase" evidence="3">
    <location>
        <begin position="17"/>
        <end position="540"/>
    </location>
</feature>
<dbReference type="InterPro" id="IPR029058">
    <property type="entry name" value="AB_hydrolase_fold"/>
</dbReference>
<dbReference type="EC" id="3.1.1.-" evidence="3"/>
<dbReference type="STRING" id="436010.A0A166G4K8"/>
<protein>
    <recommendedName>
        <fullName evidence="3">Carboxylic ester hydrolase</fullName>
        <ecNumber evidence="3">3.1.1.-</ecNumber>
    </recommendedName>
</protein>
<dbReference type="GO" id="GO:0016787">
    <property type="term" value="F:hydrolase activity"/>
    <property type="evidence" value="ECO:0007669"/>
    <property type="project" value="UniProtKB-KW"/>
</dbReference>
<evidence type="ECO:0000256" key="1">
    <source>
        <dbReference type="ARBA" id="ARBA00005964"/>
    </source>
</evidence>
<comment type="similarity">
    <text evidence="1 3">Belongs to the type-B carboxylesterase/lipase family.</text>
</comment>
<organism evidence="5 6">
    <name type="scientific">Athelia psychrophila</name>
    <dbReference type="NCBI Taxonomy" id="1759441"/>
    <lineage>
        <taxon>Eukaryota</taxon>
        <taxon>Fungi</taxon>
        <taxon>Dikarya</taxon>
        <taxon>Basidiomycota</taxon>
        <taxon>Agaricomycotina</taxon>
        <taxon>Agaricomycetes</taxon>
        <taxon>Agaricomycetidae</taxon>
        <taxon>Atheliales</taxon>
        <taxon>Atheliaceae</taxon>
        <taxon>Athelia</taxon>
    </lineage>
</organism>
<accession>A0A166G4K8</accession>
<dbReference type="InterPro" id="IPR019819">
    <property type="entry name" value="Carboxylesterase_B_CS"/>
</dbReference>
<dbReference type="Pfam" id="PF00135">
    <property type="entry name" value="COesterase"/>
    <property type="match status" value="1"/>
</dbReference>
<dbReference type="ESTHER" id="9homo-a0a166g4k8">
    <property type="family name" value="Fungal_carboxylesterase_lipase"/>
</dbReference>
<sequence length="540" mass="58421">MWSLLFLSAAICAATASPYPSRRAPSSTAPTVKLDGATVTGVTVNSTIEQFLGIPFAQPPTGKLRFSVPVAVHPYNTSFSANEYGPYCLRIPEIQPGIPATANVNVTQSEDCLTINVIRPAGYENATLPVLAWIFGGGFDEGGPEDFDGSAIVQKSIDIGSPVVYAAFNHRVNGFGFLASQEITDAGVANLGLQDQREGLRWIQKYIHSFGGDPSKVTLFGVSSGGISTALHMLLNDGNTEGLFRAVFSQSGAPIPVGSYTHGQKWYDGAVEAANCTAAKDTLECLRGADVEVLQAYFSTTPSKLSYQALPSAWLPRVDGKYLKDDPQQLILKGSVAKIPFISGNDDDEGTLFSLYTTNITTDADFREWVQSDYFPNATSAEIDLILKLYPSDPTVGSPFDTGTNNTLYPQYKRISAFQGDVVFQGPRRFYLQHRASLQKAWSYLDKRGKTSSSLGSQHGIDMLSMYGTGNGTELQDYVINFAYRLDPNGPTVPAWPQYTLVSPKLLTLVDGAIPVTITEDTYRVAPMEGVTALGLKYPL</sequence>
<feature type="signal peptide" evidence="3">
    <location>
        <begin position="1"/>
        <end position="16"/>
    </location>
</feature>
<keyword evidence="2 3" id="KW-0378">Hydrolase</keyword>
<dbReference type="PANTHER" id="PTHR11559">
    <property type="entry name" value="CARBOXYLESTERASE"/>
    <property type="match status" value="1"/>
</dbReference>
<dbReference type="InterPro" id="IPR050309">
    <property type="entry name" value="Type-B_Carboxylest/Lipase"/>
</dbReference>
<name>A0A166G4K8_9AGAM</name>
<dbReference type="AlphaFoldDB" id="A0A166G4K8"/>
<dbReference type="InterPro" id="IPR002018">
    <property type="entry name" value="CarbesteraseB"/>
</dbReference>
<dbReference type="PROSITE" id="PS00941">
    <property type="entry name" value="CARBOXYLESTERASE_B_2"/>
    <property type="match status" value="1"/>
</dbReference>